<comment type="caution">
    <text evidence="1">The sequence shown here is derived from an EMBL/GenBank/DDBJ whole genome shotgun (WGS) entry which is preliminary data.</text>
</comment>
<keyword evidence="2" id="KW-1185">Reference proteome</keyword>
<sequence length="89" mass="10757">MKKISGPIRLCSKTRIKSNKNQERFVIVQKSQEYDKTWNIYRVYYLLQQDDDMVHCVTIRMRENYAKKNPGKIEEIKRILDSFTIKGER</sequence>
<evidence type="ECO:0000313" key="2">
    <source>
        <dbReference type="Proteomes" id="UP000017831"/>
    </source>
</evidence>
<accession>U6RC44</accession>
<dbReference type="HOGENOM" id="CLU_2448490_0_0_10"/>
<reference evidence="1 2" key="1">
    <citation type="submission" date="2013-04" db="EMBL/GenBank/DDBJ databases">
        <title>The Genome Sequence of Bacteroides massiliensis DSM 17679.</title>
        <authorList>
            <consortium name="The Broad Institute Genomics Platform"/>
            <person name="Earl A."/>
            <person name="Ward D."/>
            <person name="Feldgarden M."/>
            <person name="Gevers D."/>
            <person name="Martens E."/>
            <person name="Fenner L."/>
            <person name="Roux V."/>
            <person name="Mallet M.N."/>
            <person name="Raoult D."/>
            <person name="Walker B."/>
            <person name="Young S."/>
            <person name="Zeng Q."/>
            <person name="Gargeya S."/>
            <person name="Fitzgerald M."/>
            <person name="Haas B."/>
            <person name="Abouelleil A."/>
            <person name="Allen A.W."/>
            <person name="Alvarado L."/>
            <person name="Arachchi H.M."/>
            <person name="Berlin A.M."/>
            <person name="Chapman S.B."/>
            <person name="Gainer-Dewar J."/>
            <person name="Goldberg J."/>
            <person name="Griggs A."/>
            <person name="Gujja S."/>
            <person name="Hansen M."/>
            <person name="Howarth C."/>
            <person name="Imamovic A."/>
            <person name="Ireland A."/>
            <person name="Larimer J."/>
            <person name="McCowan C."/>
            <person name="Murphy C."/>
            <person name="Pearson M."/>
            <person name="Poon T.W."/>
            <person name="Priest M."/>
            <person name="Roberts A."/>
            <person name="Saif S."/>
            <person name="Shea T."/>
            <person name="Sisk P."/>
            <person name="Sykes S."/>
            <person name="Wortman J."/>
            <person name="Nusbaum C."/>
            <person name="Birren B."/>
        </authorList>
    </citation>
    <scope>NUCLEOTIDE SEQUENCE [LARGE SCALE GENOMIC DNA]</scope>
    <source>
        <strain evidence="2">B84634 / Timone 84634 / DSM 17679 / JCM 13223</strain>
    </source>
</reference>
<dbReference type="AlphaFoldDB" id="U6RC44"/>
<dbReference type="EMBL" id="AQHY01000028">
    <property type="protein sequence ID" value="EOA54040.1"/>
    <property type="molecule type" value="Genomic_DNA"/>
</dbReference>
<dbReference type="Proteomes" id="UP000017831">
    <property type="component" value="Unassembled WGS sequence"/>
</dbReference>
<organism evidence="1 2">
    <name type="scientific">Phocaeicola massiliensis B84634 = Timone 84634 = DSM 17679 = JCM 13223</name>
    <dbReference type="NCBI Taxonomy" id="1121098"/>
    <lineage>
        <taxon>Bacteria</taxon>
        <taxon>Pseudomonadati</taxon>
        <taxon>Bacteroidota</taxon>
        <taxon>Bacteroidia</taxon>
        <taxon>Bacteroidales</taxon>
        <taxon>Bacteroidaceae</taxon>
        <taxon>Phocaeicola</taxon>
    </lineage>
</organism>
<proteinExistence type="predicted"/>
<protein>
    <submittedName>
        <fullName evidence="1">Uncharacterized protein</fullName>
    </submittedName>
</protein>
<dbReference type="PATRIC" id="fig|1121098.3.peg.2550"/>
<name>U6RC44_9BACT</name>
<evidence type="ECO:0000313" key="1">
    <source>
        <dbReference type="EMBL" id="EOA54040.1"/>
    </source>
</evidence>
<gene>
    <name evidence="1" type="ORF">HMPREF1534_02512</name>
</gene>